<dbReference type="PROSITE" id="PS00778">
    <property type="entry name" value="HIS_ACID_PHOSPHAT_2"/>
    <property type="match status" value="1"/>
</dbReference>
<sequence length="504" mass="56279">MLSQTILVLLSGLLLTRVLTSSIMAQNSSENGLHPPQIPLDVDNYPLAPPELSLKQVHIYVRHGERTPVKVRLSDPPASIPAHWLLCRTARHFRASMATFENAIQSIPHKLNGTDFLPVERIVERADGTAREGECLLGELTDVGRQSTFNYGHALRKLYIEKLGFLPDTLHDNNEAYFRYRLISSTNVPRTVESLQQIIHGLYPLSKHQPGVTPQLRIRNREHENLVGNTFSCKRLEQLLIGFAHSAATAYNRVLEPLDAKLSRYIGGNPVRIDGQPRASGILDTIRASTAHGMKVPPEFEDESVLGLIEKAVTAEWFADKTEEVRRLGMGRLLGELEKKMSAAAYDADAYTPRRNVNTSNRLDPLGSTPHILIHSTHDTAIAAILSTLDVYDEKWPAFTASVTFELFSKTPVSHKDSPSYMQTVLNALSPTKQAPTEHFVRAHYQNRTLTLPLCADRNNHLEGHPELCTLAAFVSRMRALAPKEGDWEQECAIHLSRAGQEQT</sequence>
<comment type="caution">
    <text evidence="4">The sequence shown here is derived from an EMBL/GenBank/DDBJ whole genome shotgun (WGS) entry which is preliminary data.</text>
</comment>
<evidence type="ECO:0000256" key="1">
    <source>
        <dbReference type="ARBA" id="ARBA00005375"/>
    </source>
</evidence>
<evidence type="ECO:0000313" key="4">
    <source>
        <dbReference type="EMBL" id="THH08945.1"/>
    </source>
</evidence>
<keyword evidence="5" id="KW-1185">Reference proteome</keyword>
<dbReference type="AlphaFoldDB" id="A0A4S4LBM6"/>
<dbReference type="Gene3D" id="3.40.50.1240">
    <property type="entry name" value="Phosphoglycerate mutase-like"/>
    <property type="match status" value="1"/>
</dbReference>
<dbReference type="EMBL" id="SGPK01000081">
    <property type="protein sequence ID" value="THH08945.1"/>
    <property type="molecule type" value="Genomic_DNA"/>
</dbReference>
<feature type="chain" id="PRO_5020650310" description="Phosphoglycerate mutase-like protein" evidence="3">
    <location>
        <begin position="21"/>
        <end position="504"/>
    </location>
</feature>
<dbReference type="PANTHER" id="PTHR11567">
    <property type="entry name" value="ACID PHOSPHATASE-RELATED"/>
    <property type="match status" value="1"/>
</dbReference>
<dbReference type="Pfam" id="PF00328">
    <property type="entry name" value="His_Phos_2"/>
    <property type="match status" value="1"/>
</dbReference>
<dbReference type="InterPro" id="IPR033379">
    <property type="entry name" value="Acid_Pase_AS"/>
</dbReference>
<dbReference type="InterPro" id="IPR029033">
    <property type="entry name" value="His_PPase_superfam"/>
</dbReference>
<evidence type="ECO:0000256" key="3">
    <source>
        <dbReference type="SAM" id="SignalP"/>
    </source>
</evidence>
<dbReference type="PANTHER" id="PTHR11567:SF110">
    <property type="entry name" value="2-PHOSPHOXYLOSE PHOSPHATASE 1"/>
    <property type="match status" value="1"/>
</dbReference>
<accession>A0A4S4LBM6</accession>
<keyword evidence="3" id="KW-0732">Signal</keyword>
<dbReference type="InterPro" id="IPR050645">
    <property type="entry name" value="Histidine_acid_phosphatase"/>
</dbReference>
<evidence type="ECO:0000313" key="5">
    <source>
        <dbReference type="Proteomes" id="UP000308199"/>
    </source>
</evidence>
<keyword evidence="2" id="KW-0378">Hydrolase</keyword>
<proteinExistence type="inferred from homology"/>
<dbReference type="InterPro" id="IPR000560">
    <property type="entry name" value="His_Pase_clade-2"/>
</dbReference>
<gene>
    <name evidence="4" type="ORF">EW145_g2365</name>
</gene>
<name>A0A4S4LBM6_9AGAM</name>
<dbReference type="SUPFAM" id="SSF53254">
    <property type="entry name" value="Phosphoglycerate mutase-like"/>
    <property type="match status" value="1"/>
</dbReference>
<organism evidence="4 5">
    <name type="scientific">Phellinidium pouzarii</name>
    <dbReference type="NCBI Taxonomy" id="167371"/>
    <lineage>
        <taxon>Eukaryota</taxon>
        <taxon>Fungi</taxon>
        <taxon>Dikarya</taxon>
        <taxon>Basidiomycota</taxon>
        <taxon>Agaricomycotina</taxon>
        <taxon>Agaricomycetes</taxon>
        <taxon>Hymenochaetales</taxon>
        <taxon>Hymenochaetaceae</taxon>
        <taxon>Phellinidium</taxon>
    </lineage>
</organism>
<dbReference type="Proteomes" id="UP000308199">
    <property type="component" value="Unassembled WGS sequence"/>
</dbReference>
<reference evidence="4 5" key="1">
    <citation type="submission" date="2019-02" db="EMBL/GenBank/DDBJ databases">
        <title>Genome sequencing of the rare red list fungi Phellinidium pouzarii.</title>
        <authorList>
            <person name="Buettner E."/>
            <person name="Kellner H."/>
        </authorList>
    </citation>
    <scope>NUCLEOTIDE SEQUENCE [LARGE SCALE GENOMIC DNA]</scope>
    <source>
        <strain evidence="4 5">DSM 108285</strain>
    </source>
</reference>
<evidence type="ECO:0008006" key="6">
    <source>
        <dbReference type="Google" id="ProtNLM"/>
    </source>
</evidence>
<dbReference type="OrthoDB" id="10257284at2759"/>
<evidence type="ECO:0000256" key="2">
    <source>
        <dbReference type="ARBA" id="ARBA00022801"/>
    </source>
</evidence>
<dbReference type="GO" id="GO:0016791">
    <property type="term" value="F:phosphatase activity"/>
    <property type="evidence" value="ECO:0007669"/>
    <property type="project" value="TreeGrafter"/>
</dbReference>
<protein>
    <recommendedName>
        <fullName evidence="6">Phosphoglycerate mutase-like protein</fullName>
    </recommendedName>
</protein>
<feature type="signal peptide" evidence="3">
    <location>
        <begin position="1"/>
        <end position="20"/>
    </location>
</feature>
<comment type="similarity">
    <text evidence="1">Belongs to the histidine acid phosphatase family.</text>
</comment>